<proteinExistence type="predicted"/>
<dbReference type="Proteomes" id="UP000247480">
    <property type="component" value="Unassembled WGS sequence"/>
</dbReference>
<organism evidence="2 4">
    <name type="scientific">Pseudomonas syringae pv. actinidiae</name>
    <dbReference type="NCBI Taxonomy" id="103796"/>
    <lineage>
        <taxon>Bacteria</taxon>
        <taxon>Pseudomonadati</taxon>
        <taxon>Pseudomonadota</taxon>
        <taxon>Gammaproteobacteria</taxon>
        <taxon>Pseudomonadales</taxon>
        <taxon>Pseudomonadaceae</taxon>
        <taxon>Pseudomonas</taxon>
        <taxon>Pseudomonas syringae</taxon>
    </lineage>
</organism>
<dbReference type="EMBL" id="BGJZ01000337">
    <property type="protein sequence ID" value="GBH13017.1"/>
    <property type="molecule type" value="Genomic_DNA"/>
</dbReference>
<evidence type="ECO:0000313" key="2">
    <source>
        <dbReference type="EMBL" id="GBH13017.1"/>
    </source>
</evidence>
<evidence type="ECO:0000313" key="1">
    <source>
        <dbReference type="EMBL" id="ATV20662.1"/>
    </source>
</evidence>
<accession>A0A2G9L864</accession>
<dbReference type="AlphaFoldDB" id="A0A2G9L864"/>
<reference evidence="2 4" key="2">
    <citation type="submission" date="2018-04" db="EMBL/GenBank/DDBJ databases">
        <title>Draft genome sequence of Pseudomonas syringae pv. actinidiae biovar 1 strains isolated from kiwifruit in Kagawa prefecture.</title>
        <authorList>
            <person name="Tabuchi M."/>
            <person name="Saito M."/>
            <person name="Fujiwara S."/>
            <person name="Sasa N."/>
            <person name="Akimitsu K."/>
            <person name="Gomi K."/>
            <person name="Konishi-Sugita S."/>
            <person name="Hamano K."/>
            <person name="Kataoka I."/>
        </authorList>
    </citation>
    <scope>NUCLEOTIDE SEQUENCE [LARGE SCALE GENOMIC DNA]</scope>
    <source>
        <strain evidence="2 4">MAFF212206</strain>
    </source>
</reference>
<dbReference type="Proteomes" id="UP000230024">
    <property type="component" value="Chromosome"/>
</dbReference>
<dbReference type="EMBL" id="CP024712">
    <property type="protein sequence ID" value="ATV20662.1"/>
    <property type="molecule type" value="Genomic_DNA"/>
</dbReference>
<name>A0A2G9L864_PSESF</name>
<evidence type="ECO:0000313" key="3">
    <source>
        <dbReference type="Proteomes" id="UP000230024"/>
    </source>
</evidence>
<gene>
    <name evidence="1" type="ORF">CT122_30750</name>
    <name evidence="2" type="ORF">KPSA1_06497</name>
</gene>
<sequence>MKGGRLTPPIVPMLRVGMHFVTLCVTALRSTAHQDRTQSVRTCIPTRSVGTIVTVLESHPLKTA</sequence>
<reference evidence="1 3" key="1">
    <citation type="submission" date="2017-11" db="EMBL/GenBank/DDBJ databases">
        <title>Complete DNA Sequence of Pseudomonas syringae pv. actinidiae, biovar 5 (Psa5).</title>
        <authorList>
            <person name="Butler M."/>
            <person name="Taiaroa G."/>
            <person name="Sumpter N."/>
            <person name="Poulter R."/>
        </authorList>
    </citation>
    <scope>NUCLEOTIDE SEQUENCE [LARGE SCALE GENOMIC DNA]</scope>
    <source>
        <strain evidence="1 3">MAFF212063</strain>
    </source>
</reference>
<evidence type="ECO:0000313" key="4">
    <source>
        <dbReference type="Proteomes" id="UP000247480"/>
    </source>
</evidence>
<protein>
    <submittedName>
        <fullName evidence="2">Uncharacterized protein</fullName>
    </submittedName>
</protein>